<dbReference type="PANTHER" id="PTHR43433">
    <property type="entry name" value="HYDROLASE, ALPHA/BETA FOLD FAMILY PROTEIN"/>
    <property type="match status" value="1"/>
</dbReference>
<dbReference type="InterPro" id="IPR029058">
    <property type="entry name" value="AB_hydrolase_fold"/>
</dbReference>
<dbReference type="PANTHER" id="PTHR43433:SF5">
    <property type="entry name" value="AB HYDROLASE-1 DOMAIN-CONTAINING PROTEIN"/>
    <property type="match status" value="1"/>
</dbReference>
<dbReference type="Proteomes" id="UP000484076">
    <property type="component" value="Unassembled WGS sequence"/>
</dbReference>
<dbReference type="Pfam" id="PF00561">
    <property type="entry name" value="Abhydrolase_1"/>
    <property type="match status" value="1"/>
</dbReference>
<proteinExistence type="predicted"/>
<evidence type="ECO:0000313" key="3">
    <source>
        <dbReference type="Proteomes" id="UP000484076"/>
    </source>
</evidence>
<accession>A0A8X8H495</accession>
<evidence type="ECO:0000259" key="1">
    <source>
        <dbReference type="Pfam" id="PF00561"/>
    </source>
</evidence>
<evidence type="ECO:0000313" key="2">
    <source>
        <dbReference type="EMBL" id="NUB46082.1"/>
    </source>
</evidence>
<dbReference type="Gene3D" id="3.40.50.1820">
    <property type="entry name" value="alpha/beta hydrolase"/>
    <property type="match status" value="1"/>
</dbReference>
<protein>
    <submittedName>
        <fullName evidence="2">Alpha/beta hydrolase</fullName>
    </submittedName>
</protein>
<dbReference type="AlphaFoldDB" id="A0A8X8H495"/>
<reference evidence="2" key="1">
    <citation type="submission" date="2020-05" db="EMBL/GenBank/DDBJ databases">
        <title>Fertoebacter nigrum gen. nov., sp. nov., a new member of the family Rhodobacteraceae.</title>
        <authorList>
            <person name="Szuroczki S."/>
            <person name="Abbaszade G."/>
            <person name="Buni D."/>
            <person name="Schumann P."/>
            <person name="Toth E."/>
        </authorList>
    </citation>
    <scope>NUCLEOTIDE SEQUENCE</scope>
    <source>
        <strain evidence="2">RG-N-1a</strain>
    </source>
</reference>
<organism evidence="2 3">
    <name type="scientific">Fertoeibacter niger</name>
    <dbReference type="NCBI Taxonomy" id="2656921"/>
    <lineage>
        <taxon>Bacteria</taxon>
        <taxon>Pseudomonadati</taxon>
        <taxon>Pseudomonadota</taxon>
        <taxon>Alphaproteobacteria</taxon>
        <taxon>Rhodobacterales</taxon>
        <taxon>Paracoccaceae</taxon>
        <taxon>Fertoeibacter</taxon>
    </lineage>
</organism>
<dbReference type="InterPro" id="IPR000073">
    <property type="entry name" value="AB_hydrolase_1"/>
</dbReference>
<feature type="domain" description="AB hydrolase-1" evidence="1">
    <location>
        <begin position="24"/>
        <end position="261"/>
    </location>
</feature>
<sequence length="280" mass="30220">MTPQFFTTPDGTRLAYADEGQGTPLLCLAGLTRTMGDFAYMAPHLPPCRLIRMDYRGRGASQWTGAASYTVPQEAQDALALLDHLGIAQAAVLGTSRGGLIGMMLAAVARPRLLGLCLNDIGPVIERQGLERIFDYVGRNPASKTHAALAAALPRNMPGFANVPPDRWMAEAVLHYTATGSGLAITYDPTLREAFLAGFQAQTPDFWPLFDACAGLPLALIRGANSDLLSEETAAEMRRRRPDMTIAEVPDRAHIPFLDEPESLTALHAFLQAVDSKDTT</sequence>
<gene>
    <name evidence="2" type="ORF">GEU84_016915</name>
</gene>
<dbReference type="RefSeq" id="WP_152828252.1">
    <property type="nucleotide sequence ID" value="NZ_WHUT02000011.1"/>
</dbReference>
<dbReference type="EMBL" id="WHUT02000011">
    <property type="protein sequence ID" value="NUB46082.1"/>
    <property type="molecule type" value="Genomic_DNA"/>
</dbReference>
<dbReference type="GO" id="GO:0046503">
    <property type="term" value="P:glycerolipid catabolic process"/>
    <property type="evidence" value="ECO:0007669"/>
    <property type="project" value="TreeGrafter"/>
</dbReference>
<dbReference type="InterPro" id="IPR050471">
    <property type="entry name" value="AB_hydrolase"/>
</dbReference>
<dbReference type="SUPFAM" id="SSF53474">
    <property type="entry name" value="alpha/beta-Hydrolases"/>
    <property type="match status" value="1"/>
</dbReference>
<dbReference type="GO" id="GO:0004806">
    <property type="term" value="F:triacylglycerol lipase activity"/>
    <property type="evidence" value="ECO:0007669"/>
    <property type="project" value="TreeGrafter"/>
</dbReference>
<comment type="caution">
    <text evidence="2">The sequence shown here is derived from an EMBL/GenBank/DDBJ whole genome shotgun (WGS) entry which is preliminary data.</text>
</comment>
<keyword evidence="2" id="KW-0378">Hydrolase</keyword>
<keyword evidence="3" id="KW-1185">Reference proteome</keyword>
<name>A0A8X8H495_9RHOB</name>